<evidence type="ECO:0000313" key="1">
    <source>
        <dbReference type="EMBL" id="KOB67820.1"/>
    </source>
</evidence>
<gene>
    <name evidence="1" type="ORF">OBRU01_19662</name>
</gene>
<accession>A0A0L7KXG2</accession>
<dbReference type="EMBL" id="JTDY01004736">
    <property type="protein sequence ID" value="KOB67820.1"/>
    <property type="molecule type" value="Genomic_DNA"/>
</dbReference>
<dbReference type="Proteomes" id="UP000037510">
    <property type="component" value="Unassembled WGS sequence"/>
</dbReference>
<comment type="caution">
    <text evidence="1">The sequence shown here is derived from an EMBL/GenBank/DDBJ whole genome shotgun (WGS) entry which is preliminary data.</text>
</comment>
<evidence type="ECO:0000313" key="2">
    <source>
        <dbReference type="Proteomes" id="UP000037510"/>
    </source>
</evidence>
<reference evidence="1 2" key="1">
    <citation type="journal article" date="2015" name="Genome Biol. Evol.">
        <title>The genome of winter moth (Operophtera brumata) provides a genomic perspective on sexual dimorphism and phenology.</title>
        <authorList>
            <person name="Derks M.F."/>
            <person name="Smit S."/>
            <person name="Salis L."/>
            <person name="Schijlen E."/>
            <person name="Bossers A."/>
            <person name="Mateman C."/>
            <person name="Pijl A.S."/>
            <person name="de Ridder D."/>
            <person name="Groenen M.A."/>
            <person name="Visser M.E."/>
            <person name="Megens H.J."/>
        </authorList>
    </citation>
    <scope>NUCLEOTIDE SEQUENCE [LARGE SCALE GENOMIC DNA]</scope>
    <source>
        <strain evidence="1">WM2013NL</strain>
        <tissue evidence="1">Head and thorax</tissue>
    </source>
</reference>
<sequence length="59" mass="6620">MTAMLENSSQKKVLVPIRLDYGMHEELAPQFFLIGHDCNVGELVSEESVGANQTRLWDA</sequence>
<protein>
    <submittedName>
        <fullName evidence="1">Snf5-related 1</fullName>
    </submittedName>
</protein>
<organism evidence="1 2">
    <name type="scientific">Operophtera brumata</name>
    <name type="common">Winter moth</name>
    <name type="synonym">Phalaena brumata</name>
    <dbReference type="NCBI Taxonomy" id="104452"/>
    <lineage>
        <taxon>Eukaryota</taxon>
        <taxon>Metazoa</taxon>
        <taxon>Ecdysozoa</taxon>
        <taxon>Arthropoda</taxon>
        <taxon>Hexapoda</taxon>
        <taxon>Insecta</taxon>
        <taxon>Pterygota</taxon>
        <taxon>Neoptera</taxon>
        <taxon>Endopterygota</taxon>
        <taxon>Lepidoptera</taxon>
        <taxon>Glossata</taxon>
        <taxon>Ditrysia</taxon>
        <taxon>Geometroidea</taxon>
        <taxon>Geometridae</taxon>
        <taxon>Larentiinae</taxon>
        <taxon>Operophtera</taxon>
    </lineage>
</organism>
<dbReference type="AlphaFoldDB" id="A0A0L7KXG2"/>
<proteinExistence type="predicted"/>
<keyword evidence="2" id="KW-1185">Reference proteome</keyword>
<name>A0A0L7KXG2_OPEBR</name>